<accession>A0AA50KIS5</accession>
<organism evidence="1">
    <name type="scientific">Shewanella oncorhynchi</name>
    <dbReference type="NCBI Taxonomy" id="2726434"/>
    <lineage>
        <taxon>Bacteria</taxon>
        <taxon>Pseudomonadati</taxon>
        <taxon>Pseudomonadota</taxon>
        <taxon>Gammaproteobacteria</taxon>
        <taxon>Alteromonadales</taxon>
        <taxon>Shewanellaceae</taxon>
        <taxon>Shewanella</taxon>
    </lineage>
</organism>
<reference evidence="1" key="1">
    <citation type="submission" date="2023-08" db="EMBL/GenBank/DDBJ databases">
        <title>Complete genome sequence of Shewanella oncorhynchi Z-P2, a siderophore putrebactin-producing bacterium.</title>
        <authorList>
            <person name="Zhang Y."/>
        </authorList>
    </citation>
    <scope>NUCLEOTIDE SEQUENCE</scope>
    <source>
        <strain evidence="1">Z-P2</strain>
    </source>
</reference>
<gene>
    <name evidence="1" type="ORF">RA178_14945</name>
</gene>
<dbReference type="RefSeq" id="WP_306685415.1">
    <property type="nucleotide sequence ID" value="NZ_CP132914.1"/>
</dbReference>
<dbReference type="AlphaFoldDB" id="A0AA50KIS5"/>
<name>A0AA50KIS5_9GAMM</name>
<dbReference type="KEGG" id="sog:RA178_14945"/>
<proteinExistence type="predicted"/>
<dbReference type="GeneID" id="301340506"/>
<dbReference type="Pfam" id="PF06042">
    <property type="entry name" value="NTP_transf_6"/>
    <property type="match status" value="1"/>
</dbReference>
<dbReference type="PANTHER" id="PTHR39166:SF1">
    <property type="entry name" value="BLL1166 PROTEIN"/>
    <property type="match status" value="1"/>
</dbReference>
<dbReference type="EMBL" id="CP132914">
    <property type="protein sequence ID" value="WMB75241.1"/>
    <property type="molecule type" value="Genomic_DNA"/>
</dbReference>
<evidence type="ECO:0000313" key="1">
    <source>
        <dbReference type="EMBL" id="WMB75241.1"/>
    </source>
</evidence>
<protein>
    <submittedName>
        <fullName evidence="1">Nucleotidyltransferase family protein</fullName>
    </submittedName>
</protein>
<sequence length="218" mass="24731">MSGATNNVMNDAMSEAALEHQLLEWIAQDCERVRALELALQCAKVHSMPQWCLAAGFVRNLVWDRLHGFELSPLNDIDLIYFCPLDISPERDLAIEAYLHQLAPELPWSVKNQARMHSRNQDMAYTSCIDAMAHWPELETAVGVCLKFHVETDTQVDAETDHHCTHYGIELVVPFGLNSLFALKLSANPKRSLPVFHHRVATKGWLTRYPLLTCCYSS</sequence>
<dbReference type="Proteomes" id="UP001236800">
    <property type="component" value="Chromosome"/>
</dbReference>
<dbReference type="InterPro" id="IPR009267">
    <property type="entry name" value="NTP_transf_6"/>
</dbReference>
<dbReference type="PANTHER" id="PTHR39166">
    <property type="entry name" value="BLL1166 PROTEIN"/>
    <property type="match status" value="1"/>
</dbReference>